<dbReference type="RefSeq" id="WP_141162422.1">
    <property type="nucleotide sequence ID" value="NZ_VHQG01000001.1"/>
</dbReference>
<dbReference type="EMBL" id="VHQG01000001">
    <property type="protein sequence ID" value="TPW77897.1"/>
    <property type="molecule type" value="Genomic_DNA"/>
</dbReference>
<organism evidence="2 3">
    <name type="scientific">Schumannella soli</name>
    <dbReference type="NCBI Taxonomy" id="2590779"/>
    <lineage>
        <taxon>Bacteria</taxon>
        <taxon>Bacillati</taxon>
        <taxon>Actinomycetota</taxon>
        <taxon>Actinomycetes</taxon>
        <taxon>Micrococcales</taxon>
        <taxon>Microbacteriaceae</taxon>
        <taxon>Schumannella</taxon>
    </lineage>
</organism>
<keyword evidence="1" id="KW-0175">Coiled coil</keyword>
<evidence type="ECO:0000313" key="3">
    <source>
        <dbReference type="Proteomes" id="UP000316252"/>
    </source>
</evidence>
<dbReference type="Proteomes" id="UP000316252">
    <property type="component" value="Unassembled WGS sequence"/>
</dbReference>
<sequence length="592" mass="62475">MTAPREVAEVLASTPRDALLPALLENLSRSVAAADGSLPQVRLLRRFDDGHHQQIAAWPDDGAAHAHAHDTVERHAVHGVGVLEIRPGADLVTARRRRLLDETCEWIAATVRAARAMRTLDRARRDADQREKEAERAEVRAARVREGERIRLVETITTATVHDLAALRELLATAPDDVDWPAIHASAERLIADLRDAVRGVFPAMLPDRGAEETLRELAAALPVPVDVTGGLGRRAGWDIESGFYHAVAGALTTVARIGGRTSLRLHRADALVARIGSTQPVDAAHLTFALAVDAERIASLGGALVARELGDAVEVEVTMPDRSEVTSLPIGNRQIESRPVHGRVATLVEVAGLPADELASCRDALVAPVTLLVVQGPLPAPMSGVQTVLCDAAPDGALAAEIGDRDGRWGAVDAVVCALAPRRGFAAGLRPGQLLFRDGVAPAEAVSALAARAPVLAARRVLERLAARAAEEGSAALRWQIDELRAGAHELAEDALLDDVARGQAPDIVDAAAARLAGAEGGEVHVRLGLPADADAEQVRTEALAALARWQHAAATPGSAPRRRAAEVLERSAAGLLARATRPSDPAPRAQ</sequence>
<dbReference type="OrthoDB" id="5242012at2"/>
<proteinExistence type="predicted"/>
<gene>
    <name evidence="2" type="ORF">FJ657_04450</name>
</gene>
<reference evidence="2 3" key="1">
    <citation type="submission" date="2019-06" db="EMBL/GenBank/DDBJ databases">
        <authorList>
            <person name="Li F."/>
        </authorList>
    </citation>
    <scope>NUCLEOTIDE SEQUENCE [LARGE SCALE GENOMIC DNA]</scope>
    <source>
        <strain evidence="2 3">10F1D-1</strain>
    </source>
</reference>
<name>A0A506Y9W8_9MICO</name>
<accession>A0A506Y9W8</accession>
<keyword evidence="3" id="KW-1185">Reference proteome</keyword>
<feature type="coiled-coil region" evidence="1">
    <location>
        <begin position="113"/>
        <end position="140"/>
    </location>
</feature>
<evidence type="ECO:0000313" key="2">
    <source>
        <dbReference type="EMBL" id="TPW77897.1"/>
    </source>
</evidence>
<evidence type="ECO:0000256" key="1">
    <source>
        <dbReference type="SAM" id="Coils"/>
    </source>
</evidence>
<protein>
    <submittedName>
        <fullName evidence="2">Uncharacterized protein</fullName>
    </submittedName>
</protein>
<dbReference type="AlphaFoldDB" id="A0A506Y9W8"/>
<comment type="caution">
    <text evidence="2">The sequence shown here is derived from an EMBL/GenBank/DDBJ whole genome shotgun (WGS) entry which is preliminary data.</text>
</comment>